<feature type="transmembrane region" description="Helical" evidence="9">
    <location>
        <begin position="1183"/>
        <end position="1203"/>
    </location>
</feature>
<feature type="transmembrane region" description="Helical" evidence="9">
    <location>
        <begin position="307"/>
        <end position="328"/>
    </location>
</feature>
<sequence>MDVPSSFSEPAGSGSASAAEHGLVFANFWVAVGLSSVFTPCALVHAAQLLRRATVRRTSKWLLAGKITSGVAFVALNATLVALGRDNDTFVPFVLALVASVAALALSIVAQFKLRRPSNLLGAYLFLSLLSSVARAQQLWLDSRDSSDRTVAILLTTTSIVHLLFLAINTKESKQSADYDYQSHSPEETSSIFSLSLYSWLNQLLWKGYKQVLALEDLYPLDQDISAARVPSTVSPSQDAATGHSRAWTILKWATRPVLKSLLIPILPRLCLLGFTFCQPFFIHTLLTFLSSDGGDTGADPRVTANGLVGAAVLIYTGIAVSTALYWYHQERAQSRLRAFLVSSIYERTSILSSSASSSPATSAAKPNGKPTPSNSSSSPSSAAPSAAVTLMSTEVDAIYLGTRNIHELWANVIETALATYLLSRELTSPDGESGRTNTPAVVAAPLAIVAAGFLASFAMSKYAVGYQRDWMRYIQARVSATGHVLSHIKDLRTSGMIAPARDMVQDGRVEEIARGSRMRGVINLSASMSQIPMALAPVATFAVAGVAGVLGSGSGSGSGTATAFTALSYLSLLTSPLMVVLQTLPILAGCWACLDRVWEFVHCSGVRKDARVLVAGGSSDVVAGADGEKRGALDTTLGADDDAVVIKDGCFGWKQGEPTLRDINLCLPRGSITMVTGPVASGKSTLCRALLGEVPFSTGRVVIAYGSSSGNVPRTSYCDQTPFLMNGSIRENIAGFDSSFSQERYQQVIHATCLEQDFDSLPLGDATHVGSKGVSLSGGQRQRISLARALYHSLSGRDGEGGLVILDDVFTGLDGNTQNLICDRVFGRQSGLLRRRPGLTVVLCSTQAVKFRHFANRLVYLDSDGTIARQEAPEEAMEMSGRDKASLAISPAAPASTSPSILGQRTSESSPPNKNVLSLPSKSTPPATLSASESPSSRPLTDRAVYKHYFSSIGILPIAVYVILVASVGFTTNFPTVWLQFLVTDLSSSTPAHSFAYYMGIYGLLAALSVLSVFLAGGIVMLVFVRLSGTNLHQQTLDTALGASLRFLTTTDTGTILNLFSQDMTIIDTQLPRMVNNFSFSLATVLGQAAVIAASSGYLAVSYPFFAALLWVLQRFYLPTSKQLRILDLEAKSPLYTHFLDTIAGLSTIRAYGAFPAQIARNRALLDTSQRPNYLLAMAQQWLLLTMNMIVAVLGVILAVLATNLPRDGGGGAGGGGGGGEATTSSGSVGAGLVMLMRFGAALSMVINAYTGLEISLGGIGRLKKFAEDTEREDRSPPGTMDQHAAESSLLPATELGLDNTWPRQGRIELRNVSASYSGDPEALVLKDVSLSIKAREKVALVGRTGSGKSSLVALLLRLFDPIATADHAHSYSGITIDEVPLNTIDRTALRARHIIAVSQDVVFLPASSAAEPTSIRDNLDPWDAATLDEAIAALQTVGLYETLLAKFPQGIDGAAVVATTGEVGKQLTDELSVGQRQLFSLARAVLRRRVRKKAMDARGLEEGGVLLLDEFTASVDAQTEEQMLDILRREFAAYTVVMVTHSVESARRWCDRVVVMDQGSVVSE</sequence>
<dbReference type="EMBL" id="JAGTJQ010000009">
    <property type="protein sequence ID" value="KAH7024619.1"/>
    <property type="molecule type" value="Genomic_DNA"/>
</dbReference>
<dbReference type="Proteomes" id="UP000756346">
    <property type="component" value="Unassembled WGS sequence"/>
</dbReference>
<evidence type="ECO:0000256" key="4">
    <source>
        <dbReference type="ARBA" id="ARBA00022741"/>
    </source>
</evidence>
<name>A0A9P8XXY6_9PEZI</name>
<feature type="compositionally biased region" description="Low complexity" evidence="8">
    <location>
        <begin position="889"/>
        <end position="903"/>
    </location>
</feature>
<accession>A0A9P8XXY6</accession>
<dbReference type="CDD" id="cd18580">
    <property type="entry name" value="ABC_6TM_ABCC_D2"/>
    <property type="match status" value="1"/>
</dbReference>
<dbReference type="InterPro" id="IPR050173">
    <property type="entry name" value="ABC_transporter_C-like"/>
</dbReference>
<reference evidence="12" key="1">
    <citation type="journal article" date="2021" name="Nat. Commun.">
        <title>Genetic determinants of endophytism in the Arabidopsis root mycobiome.</title>
        <authorList>
            <person name="Mesny F."/>
            <person name="Miyauchi S."/>
            <person name="Thiergart T."/>
            <person name="Pickel B."/>
            <person name="Atanasova L."/>
            <person name="Karlsson M."/>
            <person name="Huettel B."/>
            <person name="Barry K.W."/>
            <person name="Haridas S."/>
            <person name="Chen C."/>
            <person name="Bauer D."/>
            <person name="Andreopoulos W."/>
            <person name="Pangilinan J."/>
            <person name="LaButti K."/>
            <person name="Riley R."/>
            <person name="Lipzen A."/>
            <person name="Clum A."/>
            <person name="Drula E."/>
            <person name="Henrissat B."/>
            <person name="Kohler A."/>
            <person name="Grigoriev I.V."/>
            <person name="Martin F.M."/>
            <person name="Hacquard S."/>
        </authorList>
    </citation>
    <scope>NUCLEOTIDE SEQUENCE</scope>
    <source>
        <strain evidence="12">MPI-CAGE-CH-0230</strain>
    </source>
</reference>
<evidence type="ECO:0000313" key="12">
    <source>
        <dbReference type="EMBL" id="KAH7024619.1"/>
    </source>
</evidence>
<dbReference type="InterPro" id="IPR036640">
    <property type="entry name" value="ABC1_TM_sf"/>
</dbReference>
<keyword evidence="3 9" id="KW-0812">Transmembrane</keyword>
<dbReference type="InterPro" id="IPR003593">
    <property type="entry name" value="AAA+_ATPase"/>
</dbReference>
<dbReference type="InterPro" id="IPR027417">
    <property type="entry name" value="P-loop_NTPase"/>
</dbReference>
<feature type="domain" description="ABC transmembrane type-1" evidence="11">
    <location>
        <begin position="960"/>
        <end position="1255"/>
    </location>
</feature>
<keyword evidence="2" id="KW-0813">Transport</keyword>
<dbReference type="GO" id="GO:0140359">
    <property type="term" value="F:ABC-type transporter activity"/>
    <property type="evidence" value="ECO:0007669"/>
    <property type="project" value="InterPro"/>
</dbReference>
<feature type="domain" description="ABC transporter" evidence="10">
    <location>
        <begin position="645"/>
        <end position="890"/>
    </location>
</feature>
<feature type="transmembrane region" description="Helical" evidence="9">
    <location>
        <begin position="954"/>
        <end position="976"/>
    </location>
</feature>
<dbReference type="PANTHER" id="PTHR24223:SF345">
    <property type="entry name" value="ABC MULTIDRUG TRANSPORTER (EUROFUNG)"/>
    <property type="match status" value="1"/>
</dbReference>
<feature type="transmembrane region" description="Helical" evidence="9">
    <location>
        <begin position="28"/>
        <end position="50"/>
    </location>
</feature>
<evidence type="ECO:0000256" key="9">
    <source>
        <dbReference type="SAM" id="Phobius"/>
    </source>
</evidence>
<dbReference type="Pfam" id="PF00005">
    <property type="entry name" value="ABC_tran"/>
    <property type="match status" value="2"/>
</dbReference>
<feature type="transmembrane region" description="Helical" evidence="9">
    <location>
        <begin position="121"/>
        <end position="138"/>
    </location>
</feature>
<gene>
    <name evidence="12" type="ORF">B0I36DRAFT_366548</name>
</gene>
<dbReference type="GO" id="GO:0016887">
    <property type="term" value="F:ATP hydrolysis activity"/>
    <property type="evidence" value="ECO:0007669"/>
    <property type="project" value="InterPro"/>
</dbReference>
<evidence type="ECO:0000313" key="13">
    <source>
        <dbReference type="Proteomes" id="UP000756346"/>
    </source>
</evidence>
<feature type="region of interest" description="Disordered" evidence="8">
    <location>
        <begin position="889"/>
        <end position="940"/>
    </location>
</feature>
<evidence type="ECO:0000259" key="11">
    <source>
        <dbReference type="PROSITE" id="PS50929"/>
    </source>
</evidence>
<feature type="transmembrane region" description="Helical" evidence="9">
    <location>
        <begin position="266"/>
        <end position="287"/>
    </location>
</feature>
<keyword evidence="7 9" id="KW-0472">Membrane</keyword>
<keyword evidence="4" id="KW-0547">Nucleotide-binding</keyword>
<dbReference type="SUPFAM" id="SSF90123">
    <property type="entry name" value="ABC transporter transmembrane region"/>
    <property type="match status" value="2"/>
</dbReference>
<evidence type="ECO:0000256" key="3">
    <source>
        <dbReference type="ARBA" id="ARBA00022692"/>
    </source>
</evidence>
<dbReference type="Gene3D" id="1.20.1560.10">
    <property type="entry name" value="ABC transporter type 1, transmembrane domain"/>
    <property type="match status" value="2"/>
</dbReference>
<organism evidence="12 13">
    <name type="scientific">Microdochium trichocladiopsis</name>
    <dbReference type="NCBI Taxonomy" id="1682393"/>
    <lineage>
        <taxon>Eukaryota</taxon>
        <taxon>Fungi</taxon>
        <taxon>Dikarya</taxon>
        <taxon>Ascomycota</taxon>
        <taxon>Pezizomycotina</taxon>
        <taxon>Sordariomycetes</taxon>
        <taxon>Xylariomycetidae</taxon>
        <taxon>Xylariales</taxon>
        <taxon>Microdochiaceae</taxon>
        <taxon>Microdochium</taxon>
    </lineage>
</organism>
<comment type="subcellular location">
    <subcellularLocation>
        <location evidence="1">Membrane</location>
        <topology evidence="1">Multi-pass membrane protein</topology>
    </subcellularLocation>
</comment>
<dbReference type="InterPro" id="IPR011527">
    <property type="entry name" value="ABC1_TM_dom"/>
</dbReference>
<feature type="domain" description="ABC transporter" evidence="10">
    <location>
        <begin position="1309"/>
        <end position="1566"/>
    </location>
</feature>
<evidence type="ECO:0000259" key="10">
    <source>
        <dbReference type="PROSITE" id="PS50893"/>
    </source>
</evidence>
<dbReference type="OrthoDB" id="6500128at2759"/>
<keyword evidence="6 9" id="KW-1133">Transmembrane helix</keyword>
<feature type="transmembrane region" description="Helical" evidence="9">
    <location>
        <begin position="535"/>
        <end position="554"/>
    </location>
</feature>
<keyword evidence="13" id="KW-1185">Reference proteome</keyword>
<dbReference type="PROSITE" id="PS50929">
    <property type="entry name" value="ABC_TM1F"/>
    <property type="match status" value="2"/>
</dbReference>
<dbReference type="PROSITE" id="PS50893">
    <property type="entry name" value="ABC_TRANSPORTER_2"/>
    <property type="match status" value="2"/>
</dbReference>
<feature type="region of interest" description="Disordered" evidence="8">
    <location>
        <begin position="1269"/>
        <end position="1288"/>
    </location>
</feature>
<evidence type="ECO:0000256" key="5">
    <source>
        <dbReference type="ARBA" id="ARBA00022840"/>
    </source>
</evidence>
<dbReference type="SUPFAM" id="SSF52540">
    <property type="entry name" value="P-loop containing nucleoside triphosphate hydrolases"/>
    <property type="match status" value="2"/>
</dbReference>
<dbReference type="GO" id="GO:0005524">
    <property type="term" value="F:ATP binding"/>
    <property type="evidence" value="ECO:0007669"/>
    <property type="project" value="UniProtKB-KW"/>
</dbReference>
<dbReference type="RefSeq" id="XP_046008167.1">
    <property type="nucleotide sequence ID" value="XM_046159315.1"/>
</dbReference>
<dbReference type="PROSITE" id="PS00211">
    <property type="entry name" value="ABC_TRANSPORTER_1"/>
    <property type="match status" value="2"/>
</dbReference>
<keyword evidence="5" id="KW-0067">ATP-binding</keyword>
<dbReference type="SMART" id="SM00382">
    <property type="entry name" value="AAA"/>
    <property type="match status" value="2"/>
</dbReference>
<dbReference type="InterPro" id="IPR003439">
    <property type="entry name" value="ABC_transporter-like_ATP-bd"/>
</dbReference>
<dbReference type="FunFam" id="1.20.1560.10:FF:000066">
    <property type="entry name" value="ABC multidrug transporter (Eurofung)"/>
    <property type="match status" value="1"/>
</dbReference>
<evidence type="ECO:0000256" key="8">
    <source>
        <dbReference type="SAM" id="MobiDB-lite"/>
    </source>
</evidence>
<dbReference type="InterPro" id="IPR044726">
    <property type="entry name" value="ABCC_6TM_D2"/>
</dbReference>
<feature type="region of interest" description="Disordered" evidence="8">
    <location>
        <begin position="355"/>
        <end position="384"/>
    </location>
</feature>
<dbReference type="GeneID" id="70188861"/>
<evidence type="ECO:0000256" key="6">
    <source>
        <dbReference type="ARBA" id="ARBA00022989"/>
    </source>
</evidence>
<feature type="transmembrane region" description="Helical" evidence="9">
    <location>
        <begin position="62"/>
        <end position="84"/>
    </location>
</feature>
<feature type="transmembrane region" description="Helical" evidence="9">
    <location>
        <begin position="90"/>
        <end position="109"/>
    </location>
</feature>
<proteinExistence type="predicted"/>
<evidence type="ECO:0000256" key="1">
    <source>
        <dbReference type="ARBA" id="ARBA00004141"/>
    </source>
</evidence>
<feature type="compositionally biased region" description="Polar residues" evidence="8">
    <location>
        <begin position="904"/>
        <end position="940"/>
    </location>
</feature>
<dbReference type="InterPro" id="IPR017871">
    <property type="entry name" value="ABC_transporter-like_CS"/>
</dbReference>
<protein>
    <submittedName>
        <fullName evidence="12">Uncharacterized protein</fullName>
    </submittedName>
</protein>
<dbReference type="PANTHER" id="PTHR24223">
    <property type="entry name" value="ATP-BINDING CASSETTE SUB-FAMILY C"/>
    <property type="match status" value="1"/>
</dbReference>
<feature type="transmembrane region" description="Helical" evidence="9">
    <location>
        <begin position="574"/>
        <end position="595"/>
    </location>
</feature>
<feature type="transmembrane region" description="Helical" evidence="9">
    <location>
        <begin position="1101"/>
        <end position="1119"/>
    </location>
</feature>
<evidence type="ECO:0000256" key="2">
    <source>
        <dbReference type="ARBA" id="ARBA00022448"/>
    </source>
</evidence>
<feature type="transmembrane region" description="Helical" evidence="9">
    <location>
        <begin position="996"/>
        <end position="1026"/>
    </location>
</feature>
<evidence type="ECO:0000256" key="7">
    <source>
        <dbReference type="ARBA" id="ARBA00023136"/>
    </source>
</evidence>
<dbReference type="Pfam" id="PF00664">
    <property type="entry name" value="ABC_membrane"/>
    <property type="match status" value="1"/>
</dbReference>
<feature type="transmembrane region" description="Helical" evidence="9">
    <location>
        <begin position="150"/>
        <end position="168"/>
    </location>
</feature>
<dbReference type="Gene3D" id="3.40.50.300">
    <property type="entry name" value="P-loop containing nucleotide triphosphate hydrolases"/>
    <property type="match status" value="2"/>
</dbReference>
<feature type="transmembrane region" description="Helical" evidence="9">
    <location>
        <begin position="444"/>
        <end position="465"/>
    </location>
</feature>
<dbReference type="GO" id="GO:0016020">
    <property type="term" value="C:membrane"/>
    <property type="evidence" value="ECO:0007669"/>
    <property type="project" value="UniProtKB-SubCell"/>
</dbReference>
<comment type="caution">
    <text evidence="12">The sequence shown here is derived from an EMBL/GenBank/DDBJ whole genome shotgun (WGS) entry which is preliminary data.</text>
</comment>
<feature type="domain" description="ABC transmembrane type-1" evidence="11">
    <location>
        <begin position="270"/>
        <end position="590"/>
    </location>
</feature>